<sequence length="138" mass="15839">MRYLEKEDLIEVIQEYFLDDSKQFDDRVTDGLEEKAIAFVISYISGRYKTDEIFNDPVKRTPLLIFVIARLVVYWTVRRNAARKVPEDYKTIYDEAVSILAKIQSGIQSLPGMPEVTGDDGSTAKLMYGNTTNDNLFI</sequence>
<dbReference type="AlphaFoldDB" id="A0A840CJM7"/>
<comment type="caution">
    <text evidence="1">The sequence shown here is derived from an EMBL/GenBank/DDBJ whole genome shotgun (WGS) entry which is preliminary data.</text>
</comment>
<dbReference type="Proteomes" id="UP000555103">
    <property type="component" value="Unassembled WGS sequence"/>
</dbReference>
<gene>
    <name evidence="1" type="ORF">GGR21_000766</name>
</gene>
<name>A0A840CJM7_9BACT</name>
<dbReference type="RefSeq" id="WP_183305815.1">
    <property type="nucleotide sequence ID" value="NZ_JACIEP010000002.1"/>
</dbReference>
<dbReference type="InterPro" id="IPR009752">
    <property type="entry name" value="Phage_Mu_GpJ"/>
</dbReference>
<accession>A0A840CJM7</accession>
<reference evidence="1 2" key="1">
    <citation type="submission" date="2020-08" db="EMBL/GenBank/DDBJ databases">
        <title>Genomic Encyclopedia of Type Strains, Phase IV (KMG-IV): sequencing the most valuable type-strain genomes for metagenomic binning, comparative biology and taxonomic classification.</title>
        <authorList>
            <person name="Goeker M."/>
        </authorList>
    </citation>
    <scope>NUCLEOTIDE SEQUENCE [LARGE SCALE GENOMIC DNA]</scope>
    <source>
        <strain evidence="1 2">DSM 104969</strain>
    </source>
</reference>
<organism evidence="1 2">
    <name type="scientific">Dysgonomonas hofstadii</name>
    <dbReference type="NCBI Taxonomy" id="637886"/>
    <lineage>
        <taxon>Bacteria</taxon>
        <taxon>Pseudomonadati</taxon>
        <taxon>Bacteroidota</taxon>
        <taxon>Bacteroidia</taxon>
        <taxon>Bacteroidales</taxon>
        <taxon>Dysgonomonadaceae</taxon>
        <taxon>Dysgonomonas</taxon>
    </lineage>
</organism>
<keyword evidence="2" id="KW-1185">Reference proteome</keyword>
<protein>
    <submittedName>
        <fullName evidence="1">Phage gp36-like protein</fullName>
    </submittedName>
</protein>
<evidence type="ECO:0000313" key="2">
    <source>
        <dbReference type="Proteomes" id="UP000555103"/>
    </source>
</evidence>
<evidence type="ECO:0000313" key="1">
    <source>
        <dbReference type="EMBL" id="MBB4034879.1"/>
    </source>
</evidence>
<proteinExistence type="predicted"/>
<dbReference type="Pfam" id="PF07030">
    <property type="entry name" value="Phage_Mu_Gp36"/>
    <property type="match status" value="1"/>
</dbReference>
<dbReference type="EMBL" id="JACIEP010000002">
    <property type="protein sequence ID" value="MBB4034879.1"/>
    <property type="molecule type" value="Genomic_DNA"/>
</dbReference>